<evidence type="ECO:0000256" key="7">
    <source>
        <dbReference type="ARBA" id="ARBA00022989"/>
    </source>
</evidence>
<accession>A0A1X1WQ63</accession>
<keyword evidence="7 9" id="KW-1133">Transmembrane helix</keyword>
<dbReference type="Gene3D" id="1.20.1560.10">
    <property type="entry name" value="ABC transporter type 1, transmembrane domain"/>
    <property type="match status" value="1"/>
</dbReference>
<keyword evidence="8 9" id="KW-0472">Membrane</keyword>
<protein>
    <submittedName>
        <fullName evidence="12">ABC transporter permease</fullName>
    </submittedName>
</protein>
<evidence type="ECO:0000256" key="1">
    <source>
        <dbReference type="ARBA" id="ARBA00004651"/>
    </source>
</evidence>
<dbReference type="SMART" id="SM00382">
    <property type="entry name" value="AAA"/>
    <property type="match status" value="1"/>
</dbReference>
<name>A0A1X1WQ63_MYCIR</name>
<dbReference type="Gene3D" id="3.40.50.300">
    <property type="entry name" value="P-loop containing nucleotide triphosphate hydrolases"/>
    <property type="match status" value="1"/>
</dbReference>
<dbReference type="InterPro" id="IPR039421">
    <property type="entry name" value="Type_1_exporter"/>
</dbReference>
<reference evidence="12 13" key="1">
    <citation type="submission" date="2016-01" db="EMBL/GenBank/DDBJ databases">
        <title>The new phylogeny of the genus Mycobacterium.</title>
        <authorList>
            <person name="Tarcisio F."/>
            <person name="Conor M."/>
            <person name="Antonella G."/>
            <person name="Elisabetta G."/>
            <person name="Giulia F.S."/>
            <person name="Sara T."/>
            <person name="Anna F."/>
            <person name="Clotilde B."/>
            <person name="Roberto B."/>
            <person name="Veronica D.S."/>
            <person name="Fabio R."/>
            <person name="Monica P."/>
            <person name="Olivier J."/>
            <person name="Enrico T."/>
            <person name="Nicola S."/>
        </authorList>
    </citation>
    <scope>NUCLEOTIDE SEQUENCE [LARGE SCALE GENOMIC DNA]</scope>
    <source>
        <strain evidence="12 13">DSM 45541</strain>
    </source>
</reference>
<evidence type="ECO:0000256" key="8">
    <source>
        <dbReference type="ARBA" id="ARBA00023136"/>
    </source>
</evidence>
<gene>
    <name evidence="12" type="ORF">AWC12_12550</name>
</gene>
<evidence type="ECO:0000313" key="13">
    <source>
        <dbReference type="Proteomes" id="UP000193622"/>
    </source>
</evidence>
<dbReference type="Pfam" id="PF00005">
    <property type="entry name" value="ABC_tran"/>
    <property type="match status" value="1"/>
</dbReference>
<dbReference type="GO" id="GO:0016887">
    <property type="term" value="F:ATP hydrolysis activity"/>
    <property type="evidence" value="ECO:0007669"/>
    <property type="project" value="InterPro"/>
</dbReference>
<dbReference type="AlphaFoldDB" id="A0A1X1WQ63"/>
<keyword evidence="3" id="KW-1003">Cell membrane</keyword>
<dbReference type="GO" id="GO:0005886">
    <property type="term" value="C:plasma membrane"/>
    <property type="evidence" value="ECO:0007669"/>
    <property type="project" value="UniProtKB-SubCell"/>
</dbReference>
<evidence type="ECO:0000256" key="6">
    <source>
        <dbReference type="ARBA" id="ARBA00022840"/>
    </source>
</evidence>
<dbReference type="InterPro" id="IPR003593">
    <property type="entry name" value="AAA+_ATPase"/>
</dbReference>
<dbReference type="PROSITE" id="PS50929">
    <property type="entry name" value="ABC_TM1F"/>
    <property type="match status" value="1"/>
</dbReference>
<dbReference type="InterPro" id="IPR017871">
    <property type="entry name" value="ABC_transporter-like_CS"/>
</dbReference>
<dbReference type="EMBL" id="LQPC01000028">
    <property type="protein sequence ID" value="ORV88714.1"/>
    <property type="molecule type" value="Genomic_DNA"/>
</dbReference>
<dbReference type="GO" id="GO:0015421">
    <property type="term" value="F:ABC-type oligopeptide transporter activity"/>
    <property type="evidence" value="ECO:0007669"/>
    <property type="project" value="TreeGrafter"/>
</dbReference>
<organism evidence="12 13">
    <name type="scientific">Mycolicibacterium iranicum</name>
    <name type="common">Mycobacterium iranicum</name>
    <dbReference type="NCBI Taxonomy" id="912594"/>
    <lineage>
        <taxon>Bacteria</taxon>
        <taxon>Bacillati</taxon>
        <taxon>Actinomycetota</taxon>
        <taxon>Actinomycetes</taxon>
        <taxon>Mycobacteriales</taxon>
        <taxon>Mycobacteriaceae</taxon>
        <taxon>Mycolicibacterium</taxon>
    </lineage>
</organism>
<sequence length="599" mass="64096">MSAAAIADAHAPVQPTKLSVLWGFARPHRAKLVFALVLGLGVSAAELATPLVTRWVLDSIGAQGSRFIGPILLLAGLIVVGTILSWRQWVVLGTLAEDVVYDARQGMVRRFLRARLIPLQLRPGGELVTRVTSDTVLLREAASSSAVGLVNGTITIVGTLVLMVYLHPLLGAVTIAAIVLISLIFATLMPAIGQAQEDAQGSLGRLGGVLETTLRAIKTIKVAAAEERQSKALLVLAKDSREHSLRAVRREALVWSVAFSGIQVATLVIVCGGAYLVAAGQLTMSTLVAFLLYAVGLLGPTMELSSHLTTLQAGIAAAGRIRDVRSLDLEHSDDRSVNNQGRRSDEAPAIAVEHVSVRYRGEGPPVLRDVSFEVPRHGHTAIVGPSGAGKTTIFALILKFIEPEAGRLTMSGVTYSDLGIAGVRARLGYVEQDSPLLPGTLRDNLMFANQSASQADIDNVLQQLRLTDMVCGLEQGLDTDVSAVTVSGGQRQRIALARALLAEPDVLLLDEVTAQIDGLSETAVHDVIRHQARERAVLTIAHRLSTVVDADTIIVMDRGRIVDHGRHEDLLERCALYRRLVDSLRLDAADRDAVQSGQR</sequence>
<feature type="transmembrane region" description="Helical" evidence="9">
    <location>
        <begin position="172"/>
        <end position="192"/>
    </location>
</feature>
<feature type="transmembrane region" description="Helical" evidence="9">
    <location>
        <begin position="67"/>
        <end position="86"/>
    </location>
</feature>
<dbReference type="PANTHER" id="PTHR43394:SF1">
    <property type="entry name" value="ATP-BINDING CASSETTE SUB-FAMILY B MEMBER 10, MITOCHONDRIAL"/>
    <property type="match status" value="1"/>
</dbReference>
<evidence type="ECO:0000256" key="4">
    <source>
        <dbReference type="ARBA" id="ARBA00022692"/>
    </source>
</evidence>
<evidence type="ECO:0000256" key="2">
    <source>
        <dbReference type="ARBA" id="ARBA00022448"/>
    </source>
</evidence>
<comment type="subcellular location">
    <subcellularLocation>
        <location evidence="1">Cell membrane</location>
        <topology evidence="1">Multi-pass membrane protein</topology>
    </subcellularLocation>
</comment>
<evidence type="ECO:0000313" key="12">
    <source>
        <dbReference type="EMBL" id="ORV88714.1"/>
    </source>
</evidence>
<feature type="transmembrane region" description="Helical" evidence="9">
    <location>
        <begin position="252"/>
        <end position="276"/>
    </location>
</feature>
<dbReference type="FunFam" id="3.40.50.300:FF:000854">
    <property type="entry name" value="Multidrug ABC transporter ATP-binding protein"/>
    <property type="match status" value="1"/>
</dbReference>
<dbReference type="PROSITE" id="PS50893">
    <property type="entry name" value="ABC_TRANSPORTER_2"/>
    <property type="match status" value="1"/>
</dbReference>
<dbReference type="PANTHER" id="PTHR43394">
    <property type="entry name" value="ATP-DEPENDENT PERMEASE MDL1, MITOCHONDRIAL"/>
    <property type="match status" value="1"/>
</dbReference>
<dbReference type="CDD" id="cd18551">
    <property type="entry name" value="ABC_6TM_LmrA_like"/>
    <property type="match status" value="1"/>
</dbReference>
<evidence type="ECO:0000256" key="3">
    <source>
        <dbReference type="ARBA" id="ARBA00022475"/>
    </source>
</evidence>
<keyword evidence="5" id="KW-0547">Nucleotide-binding</keyword>
<feature type="domain" description="ABC transporter" evidence="10">
    <location>
        <begin position="352"/>
        <end position="583"/>
    </location>
</feature>
<dbReference type="InterPro" id="IPR003439">
    <property type="entry name" value="ABC_transporter-like_ATP-bd"/>
</dbReference>
<dbReference type="Proteomes" id="UP000193622">
    <property type="component" value="Unassembled WGS sequence"/>
</dbReference>
<dbReference type="RefSeq" id="WP_085174444.1">
    <property type="nucleotide sequence ID" value="NZ_LQPC01000028.1"/>
</dbReference>
<dbReference type="GO" id="GO:0005524">
    <property type="term" value="F:ATP binding"/>
    <property type="evidence" value="ECO:0007669"/>
    <property type="project" value="UniProtKB-KW"/>
</dbReference>
<dbReference type="SUPFAM" id="SSF90123">
    <property type="entry name" value="ABC transporter transmembrane region"/>
    <property type="match status" value="1"/>
</dbReference>
<feature type="domain" description="ABC transmembrane type-1" evidence="11">
    <location>
        <begin position="33"/>
        <end position="313"/>
    </location>
</feature>
<feature type="transmembrane region" description="Helical" evidence="9">
    <location>
        <begin position="146"/>
        <end position="166"/>
    </location>
</feature>
<dbReference type="SUPFAM" id="SSF52540">
    <property type="entry name" value="P-loop containing nucleoside triphosphate hydrolases"/>
    <property type="match status" value="1"/>
</dbReference>
<evidence type="ECO:0000256" key="9">
    <source>
        <dbReference type="SAM" id="Phobius"/>
    </source>
</evidence>
<dbReference type="PROSITE" id="PS00211">
    <property type="entry name" value="ABC_TRANSPORTER_1"/>
    <property type="match status" value="1"/>
</dbReference>
<dbReference type="InterPro" id="IPR011527">
    <property type="entry name" value="ABC1_TM_dom"/>
</dbReference>
<evidence type="ECO:0000259" key="10">
    <source>
        <dbReference type="PROSITE" id="PS50893"/>
    </source>
</evidence>
<proteinExistence type="predicted"/>
<dbReference type="InterPro" id="IPR027417">
    <property type="entry name" value="P-loop_NTPase"/>
</dbReference>
<keyword evidence="4 9" id="KW-0812">Transmembrane</keyword>
<evidence type="ECO:0000259" key="11">
    <source>
        <dbReference type="PROSITE" id="PS50929"/>
    </source>
</evidence>
<feature type="transmembrane region" description="Helical" evidence="9">
    <location>
        <begin position="32"/>
        <end position="55"/>
    </location>
</feature>
<evidence type="ECO:0000256" key="5">
    <source>
        <dbReference type="ARBA" id="ARBA00022741"/>
    </source>
</evidence>
<dbReference type="Pfam" id="PF00664">
    <property type="entry name" value="ABC_membrane"/>
    <property type="match status" value="1"/>
</dbReference>
<comment type="caution">
    <text evidence="12">The sequence shown here is derived from an EMBL/GenBank/DDBJ whole genome shotgun (WGS) entry which is preliminary data.</text>
</comment>
<keyword evidence="6" id="KW-0067">ATP-binding</keyword>
<keyword evidence="2" id="KW-0813">Transport</keyword>
<dbReference type="InterPro" id="IPR036640">
    <property type="entry name" value="ABC1_TM_sf"/>
</dbReference>